<dbReference type="EMBL" id="JBAMIC010000024">
    <property type="protein sequence ID" value="KAK7090950.1"/>
    <property type="molecule type" value="Genomic_DNA"/>
</dbReference>
<accession>A0AAN9G1X2</accession>
<comment type="caution">
    <text evidence="2">The sequence shown here is derived from an EMBL/GenBank/DDBJ whole genome shotgun (WGS) entry which is preliminary data.</text>
</comment>
<evidence type="ECO:0000256" key="1">
    <source>
        <dbReference type="SAM" id="MobiDB-lite"/>
    </source>
</evidence>
<feature type="region of interest" description="Disordered" evidence="1">
    <location>
        <begin position="1"/>
        <end position="31"/>
    </location>
</feature>
<gene>
    <name evidence="2" type="ORF">V1264_010682</name>
</gene>
<evidence type="ECO:0000313" key="2">
    <source>
        <dbReference type="EMBL" id="KAK7090950.1"/>
    </source>
</evidence>
<protein>
    <submittedName>
        <fullName evidence="2">Uncharacterized protein</fullName>
    </submittedName>
</protein>
<dbReference type="Proteomes" id="UP001374579">
    <property type="component" value="Unassembled WGS sequence"/>
</dbReference>
<dbReference type="AlphaFoldDB" id="A0AAN9G1X2"/>
<proteinExistence type="predicted"/>
<evidence type="ECO:0000313" key="3">
    <source>
        <dbReference type="Proteomes" id="UP001374579"/>
    </source>
</evidence>
<reference evidence="2 3" key="1">
    <citation type="submission" date="2024-02" db="EMBL/GenBank/DDBJ databases">
        <title>Chromosome-scale genome assembly of the rough periwinkle Littorina saxatilis.</title>
        <authorList>
            <person name="De Jode A."/>
            <person name="Faria R."/>
            <person name="Formenti G."/>
            <person name="Sims Y."/>
            <person name="Smith T.P."/>
            <person name="Tracey A."/>
            <person name="Wood J.M.D."/>
            <person name="Zagrodzka Z.B."/>
            <person name="Johannesson K."/>
            <person name="Butlin R.K."/>
            <person name="Leder E.H."/>
        </authorList>
    </citation>
    <scope>NUCLEOTIDE SEQUENCE [LARGE SCALE GENOMIC DNA]</scope>
    <source>
        <strain evidence="2">Snail1</strain>
        <tissue evidence="2">Muscle</tissue>
    </source>
</reference>
<keyword evidence="3" id="KW-1185">Reference proteome</keyword>
<sequence>MAAPTLPEKSNNTVKKKQEKQPKKQDTGSVRKVSKKNILLPPFQLEWPEVEADVEERILEALIL</sequence>
<organism evidence="2 3">
    <name type="scientific">Littorina saxatilis</name>
    <dbReference type="NCBI Taxonomy" id="31220"/>
    <lineage>
        <taxon>Eukaryota</taxon>
        <taxon>Metazoa</taxon>
        <taxon>Spiralia</taxon>
        <taxon>Lophotrochozoa</taxon>
        <taxon>Mollusca</taxon>
        <taxon>Gastropoda</taxon>
        <taxon>Caenogastropoda</taxon>
        <taxon>Littorinimorpha</taxon>
        <taxon>Littorinoidea</taxon>
        <taxon>Littorinidae</taxon>
        <taxon>Littorina</taxon>
    </lineage>
</organism>
<name>A0AAN9G1X2_9CAEN</name>